<name>A0A644YMR5_9ZZZZ</name>
<keyword evidence="2" id="KW-0378">Hydrolase</keyword>
<gene>
    <name evidence="3" type="primary">maf_22</name>
    <name evidence="3" type="ORF">SDC9_76337</name>
</gene>
<dbReference type="CDD" id="cd00555">
    <property type="entry name" value="Maf"/>
    <property type="match status" value="1"/>
</dbReference>
<organism evidence="3">
    <name type="scientific">bioreactor metagenome</name>
    <dbReference type="NCBI Taxonomy" id="1076179"/>
    <lineage>
        <taxon>unclassified sequences</taxon>
        <taxon>metagenomes</taxon>
        <taxon>ecological metagenomes</taxon>
    </lineage>
</organism>
<evidence type="ECO:0000256" key="2">
    <source>
        <dbReference type="ARBA" id="ARBA00022801"/>
    </source>
</evidence>
<sequence>MKKLILASNSPRRKELLQQVQIEFEPDPSQLEEVLDFQLSPDEMVLRLAEAKAQDVASRHKTGRILAADTMVIFKEHRLGKPQNRQDAASMLRLLSGQKHQVMTAVVLMDLDTHRRKEAVETTTVTMGHISEDDLEWYLNSGESFGKAGAYAIQGLAARFIQSVEGCYYNVIGLPLFRVIQMMKELDE</sequence>
<dbReference type="HAMAP" id="MF_00528">
    <property type="entry name" value="Maf"/>
    <property type="match status" value="1"/>
</dbReference>
<reference evidence="3" key="1">
    <citation type="submission" date="2019-08" db="EMBL/GenBank/DDBJ databases">
        <authorList>
            <person name="Kucharzyk K."/>
            <person name="Murdoch R.W."/>
            <person name="Higgins S."/>
            <person name="Loffler F."/>
        </authorList>
    </citation>
    <scope>NUCLEOTIDE SEQUENCE</scope>
</reference>
<dbReference type="Pfam" id="PF02545">
    <property type="entry name" value="Maf"/>
    <property type="match status" value="1"/>
</dbReference>
<dbReference type="SUPFAM" id="SSF52972">
    <property type="entry name" value="ITPase-like"/>
    <property type="match status" value="1"/>
</dbReference>
<dbReference type="PIRSF" id="PIRSF006305">
    <property type="entry name" value="Maf"/>
    <property type="match status" value="1"/>
</dbReference>
<dbReference type="PANTHER" id="PTHR43213:SF5">
    <property type="entry name" value="BIFUNCTIONAL DTTP_UTP PYROPHOSPHATASE_METHYLTRANSFERASE PROTEIN-RELATED"/>
    <property type="match status" value="1"/>
</dbReference>
<proteinExistence type="inferred from homology"/>
<dbReference type="InterPro" id="IPR029001">
    <property type="entry name" value="ITPase-like_fam"/>
</dbReference>
<dbReference type="GO" id="GO:0047429">
    <property type="term" value="F:nucleoside triphosphate diphosphatase activity"/>
    <property type="evidence" value="ECO:0007669"/>
    <property type="project" value="InterPro"/>
</dbReference>
<evidence type="ECO:0000256" key="1">
    <source>
        <dbReference type="ARBA" id="ARBA00001968"/>
    </source>
</evidence>
<accession>A0A644YMR5</accession>
<dbReference type="NCBIfam" id="TIGR00172">
    <property type="entry name" value="maf"/>
    <property type="match status" value="1"/>
</dbReference>
<comment type="cofactor">
    <cofactor evidence="1">
        <name>a divalent metal cation</name>
        <dbReference type="ChEBI" id="CHEBI:60240"/>
    </cofactor>
</comment>
<dbReference type="InterPro" id="IPR003697">
    <property type="entry name" value="Maf-like"/>
</dbReference>
<dbReference type="AlphaFoldDB" id="A0A644YMR5"/>
<dbReference type="PANTHER" id="PTHR43213">
    <property type="entry name" value="BIFUNCTIONAL DTTP/UTP PYROPHOSPHATASE/METHYLTRANSFERASE PROTEIN-RELATED"/>
    <property type="match status" value="1"/>
</dbReference>
<protein>
    <submittedName>
        <fullName evidence="3">Septum formation protein Maf</fullName>
    </submittedName>
</protein>
<comment type="caution">
    <text evidence="3">The sequence shown here is derived from an EMBL/GenBank/DDBJ whole genome shotgun (WGS) entry which is preliminary data.</text>
</comment>
<evidence type="ECO:0000313" key="3">
    <source>
        <dbReference type="EMBL" id="MPM29796.1"/>
    </source>
</evidence>
<dbReference type="Gene3D" id="3.90.950.10">
    <property type="match status" value="1"/>
</dbReference>
<dbReference type="EMBL" id="VSSQ01005610">
    <property type="protein sequence ID" value="MPM29796.1"/>
    <property type="molecule type" value="Genomic_DNA"/>
</dbReference>